<evidence type="ECO:0000313" key="10">
    <source>
        <dbReference type="Proteomes" id="UP000004507"/>
    </source>
</evidence>
<reference evidence="9 10" key="1">
    <citation type="submission" date="2006-01" db="EMBL/GenBank/DDBJ databases">
        <authorList>
            <person name="Hagstrom A."/>
            <person name="Ferriera S."/>
            <person name="Johnson J."/>
            <person name="Kravitz S."/>
            <person name="Halpern A."/>
            <person name="Remington K."/>
            <person name="Beeson K."/>
            <person name="Tran B."/>
            <person name="Rogers Y.-H."/>
            <person name="Friedman R."/>
            <person name="Venter J.C."/>
        </authorList>
    </citation>
    <scope>NUCLEOTIDE SEQUENCE [LARGE SCALE GENOMIC DNA]</scope>
    <source>
        <strain evidence="9 10">SKA53</strain>
    </source>
</reference>
<feature type="transmembrane region" description="Helical" evidence="7">
    <location>
        <begin position="507"/>
        <end position="529"/>
    </location>
</feature>
<sequence>MNFDLSAFAPIILILGLYLLVAPLLPVKKTWARSSVAIVCVLLGLRYVYWRLNSTVLPYDEQFGIEFIWIWFVFIVEVAIYIEAVVFFLIMSRYKPRHEEADAGEAALIARGVYPPVDVFIPTYNEPPEVLEKTIVGAAGIDYPNLTVWVLDDGKRDWLCGMCETEGARYLTRPDNSHAKAGNLNNALLYAEGDFIAIFDADFVPHRNFLKRTIGLFDDPEVGIVQTPQHFFNQDPIQFNLDLTKDWPDEQRLFFDKMAECRDAWGVAFCCGSCSVTRRAALRAAGDQYPTESITEDLLTTLKLSRAGYKTRYLNERLSMGLAAESLEGFFVQRARWCRGGIQSIFLPDGPLGPGIPLLNRLLFFPWSWLIQYPSRFVIMIIPIVVLWTGLMPLHFTSIEELIFYQFPVFLTYYLFMRWMLPYHYMPVLSTAQSWFATFRLLPTVLSSIIKPFGVPFRVTPKGNLNNTEGFDALTFFFILIFIVLTVLGVIVNLFPETDILEAVQFFPVALFWAGLNIITLLLALLMCFDAPRKRSEERFDADEDTVLHGDGSAIVRVCDLSLNGCRVSYSGLDNIAQIDIEGVGLVAAKTLRHFPWDNPTYTSLKFIHTPETRRALIRKLFGGGYSNAVKQVFTGTVIGKLFRRMFGPPLT</sequence>
<feature type="transmembrane region" description="Helical" evidence="7">
    <location>
        <begin position="32"/>
        <end position="49"/>
    </location>
</feature>
<name>A3V6V4_9RHOB</name>
<feature type="transmembrane region" description="Helical" evidence="7">
    <location>
        <begin position="69"/>
        <end position="90"/>
    </location>
</feature>
<evidence type="ECO:0000256" key="2">
    <source>
        <dbReference type="ARBA" id="ARBA00022676"/>
    </source>
</evidence>
<evidence type="ECO:0000256" key="4">
    <source>
        <dbReference type="ARBA" id="ARBA00022692"/>
    </source>
</evidence>
<feature type="transmembrane region" description="Helical" evidence="7">
    <location>
        <begin position="473"/>
        <end position="495"/>
    </location>
</feature>
<dbReference type="SUPFAM" id="SSF53448">
    <property type="entry name" value="Nucleotide-diphospho-sugar transferases"/>
    <property type="match status" value="1"/>
</dbReference>
<keyword evidence="4 7" id="KW-0812">Transmembrane</keyword>
<dbReference type="AlphaFoldDB" id="A3V6V4"/>
<feature type="domain" description="Glycosyltransferase 2-like" evidence="8">
    <location>
        <begin position="119"/>
        <end position="283"/>
    </location>
</feature>
<dbReference type="GO" id="GO:0016758">
    <property type="term" value="F:hexosyltransferase activity"/>
    <property type="evidence" value="ECO:0007669"/>
    <property type="project" value="TreeGrafter"/>
</dbReference>
<proteinExistence type="predicted"/>
<dbReference type="OrthoDB" id="9806824at2"/>
<keyword evidence="2" id="KW-0328">Glycosyltransferase</keyword>
<dbReference type="HOGENOM" id="CLU_011907_3_0_5"/>
<dbReference type="PANTHER" id="PTHR43867:SF2">
    <property type="entry name" value="CELLULOSE SYNTHASE CATALYTIC SUBUNIT A [UDP-FORMING]"/>
    <property type="match status" value="1"/>
</dbReference>
<keyword evidence="5 7" id="KW-1133">Transmembrane helix</keyword>
<evidence type="ECO:0000256" key="6">
    <source>
        <dbReference type="ARBA" id="ARBA00023136"/>
    </source>
</evidence>
<feature type="transmembrane region" description="Helical" evidence="7">
    <location>
        <begin position="6"/>
        <end position="25"/>
    </location>
</feature>
<feature type="transmembrane region" description="Helical" evidence="7">
    <location>
        <begin position="377"/>
        <end position="396"/>
    </location>
</feature>
<dbReference type="EMBL" id="AAMS01000006">
    <property type="protein sequence ID" value="EAQ05970.1"/>
    <property type="molecule type" value="Genomic_DNA"/>
</dbReference>
<evidence type="ECO:0000256" key="7">
    <source>
        <dbReference type="SAM" id="Phobius"/>
    </source>
</evidence>
<keyword evidence="10" id="KW-1185">Reference proteome</keyword>
<dbReference type="InterPro" id="IPR050321">
    <property type="entry name" value="Glycosyltr_2/OpgH_subfam"/>
</dbReference>
<dbReference type="Proteomes" id="UP000004507">
    <property type="component" value="Unassembled WGS sequence"/>
</dbReference>
<dbReference type="CDD" id="cd06421">
    <property type="entry name" value="CESA_CelA_like"/>
    <property type="match status" value="1"/>
</dbReference>
<dbReference type="Gene3D" id="3.90.550.10">
    <property type="entry name" value="Spore Coat Polysaccharide Biosynthesis Protein SpsA, Chain A"/>
    <property type="match status" value="1"/>
</dbReference>
<feature type="transmembrane region" description="Helical" evidence="7">
    <location>
        <begin position="402"/>
        <end position="421"/>
    </location>
</feature>
<comment type="subcellular location">
    <subcellularLocation>
        <location evidence="1">Membrane</location>
        <topology evidence="1">Multi-pass membrane protein</topology>
    </subcellularLocation>
</comment>
<accession>A3V6V4</accession>
<dbReference type="InterPro" id="IPR029044">
    <property type="entry name" value="Nucleotide-diphossugar_trans"/>
</dbReference>
<comment type="caution">
    <text evidence="9">The sequence shown here is derived from an EMBL/GenBank/DDBJ whole genome shotgun (WGS) entry which is preliminary data.</text>
</comment>
<dbReference type="eggNOG" id="COG1215">
    <property type="taxonomic scope" value="Bacteria"/>
</dbReference>
<dbReference type="STRING" id="314232.SKA53_07691"/>
<dbReference type="InterPro" id="IPR001173">
    <property type="entry name" value="Glyco_trans_2-like"/>
</dbReference>
<organism evidence="9 10">
    <name type="scientific">Yoonia vestfoldensis SKA53</name>
    <dbReference type="NCBI Taxonomy" id="314232"/>
    <lineage>
        <taxon>Bacteria</taxon>
        <taxon>Pseudomonadati</taxon>
        <taxon>Pseudomonadota</taxon>
        <taxon>Alphaproteobacteria</taxon>
        <taxon>Rhodobacterales</taxon>
        <taxon>Paracoccaceae</taxon>
        <taxon>Yoonia</taxon>
    </lineage>
</organism>
<gene>
    <name evidence="9" type="ORF">SKA53_07691</name>
</gene>
<dbReference type="PANTHER" id="PTHR43867">
    <property type="entry name" value="CELLULOSE SYNTHASE CATALYTIC SUBUNIT A [UDP-FORMING]"/>
    <property type="match status" value="1"/>
</dbReference>
<dbReference type="RefSeq" id="WP_007205490.1">
    <property type="nucleotide sequence ID" value="NZ_CH672414.1"/>
</dbReference>
<evidence type="ECO:0000259" key="8">
    <source>
        <dbReference type="Pfam" id="PF00535"/>
    </source>
</evidence>
<evidence type="ECO:0000313" key="9">
    <source>
        <dbReference type="EMBL" id="EAQ05970.1"/>
    </source>
</evidence>
<dbReference type="GO" id="GO:0005886">
    <property type="term" value="C:plasma membrane"/>
    <property type="evidence" value="ECO:0007669"/>
    <property type="project" value="TreeGrafter"/>
</dbReference>
<dbReference type="Pfam" id="PF00535">
    <property type="entry name" value="Glycos_transf_2"/>
    <property type="match status" value="1"/>
</dbReference>
<keyword evidence="3" id="KW-0808">Transferase</keyword>
<evidence type="ECO:0000256" key="3">
    <source>
        <dbReference type="ARBA" id="ARBA00022679"/>
    </source>
</evidence>
<evidence type="ECO:0000256" key="1">
    <source>
        <dbReference type="ARBA" id="ARBA00004141"/>
    </source>
</evidence>
<keyword evidence="6 7" id="KW-0472">Membrane</keyword>
<evidence type="ECO:0000256" key="5">
    <source>
        <dbReference type="ARBA" id="ARBA00022989"/>
    </source>
</evidence>
<protein>
    <submittedName>
        <fullName evidence="9">Putative cellulose synthase catalytic subunit protein</fullName>
    </submittedName>
</protein>